<organism evidence="6 7">
    <name type="scientific">Pseudonocardia aurantiaca</name>
    <dbReference type="NCBI Taxonomy" id="75290"/>
    <lineage>
        <taxon>Bacteria</taxon>
        <taxon>Bacillati</taxon>
        <taxon>Actinomycetota</taxon>
        <taxon>Actinomycetes</taxon>
        <taxon>Pseudonocardiales</taxon>
        <taxon>Pseudonocardiaceae</taxon>
        <taxon>Pseudonocardia</taxon>
    </lineage>
</organism>
<dbReference type="GO" id="GO:0005524">
    <property type="term" value="F:ATP binding"/>
    <property type="evidence" value="ECO:0007669"/>
    <property type="project" value="UniProtKB-KW"/>
</dbReference>
<comment type="caution">
    <text evidence="6">The sequence shown here is derived from an EMBL/GenBank/DDBJ whole genome shotgun (WGS) entry which is preliminary data.</text>
</comment>
<feature type="domain" description="ABC transporter" evidence="5">
    <location>
        <begin position="8"/>
        <end position="243"/>
    </location>
</feature>
<dbReference type="InterPro" id="IPR027417">
    <property type="entry name" value="P-loop_NTPase"/>
</dbReference>
<dbReference type="PANTHER" id="PTHR43790">
    <property type="entry name" value="CARBOHYDRATE TRANSPORT ATP-BINDING PROTEIN MG119-RELATED"/>
    <property type="match status" value="1"/>
</dbReference>
<evidence type="ECO:0000259" key="5">
    <source>
        <dbReference type="PROSITE" id="PS50893"/>
    </source>
</evidence>
<feature type="domain" description="ABC transporter" evidence="5">
    <location>
        <begin position="255"/>
        <end position="501"/>
    </location>
</feature>
<evidence type="ECO:0000313" key="6">
    <source>
        <dbReference type="EMBL" id="MFD1529597.1"/>
    </source>
</evidence>
<evidence type="ECO:0000256" key="2">
    <source>
        <dbReference type="ARBA" id="ARBA00022737"/>
    </source>
</evidence>
<dbReference type="InterPro" id="IPR003593">
    <property type="entry name" value="AAA+_ATPase"/>
</dbReference>
<sequence length="502" mass="53708">MDAGTPALSVDGLGKQYGRQRVLESVSFSLRRGEVAALLGENGAGKSTMAKVLAGAISPDHGTVAVDGRPVTFASPRSALLQGISFMPQELIYVPRLTVAENICLGRLPGRLGSTSPRAIRRRAQDEAQTFDLDLPLDRSMDSLPLAQQQQVEILKALARRSRILLLDEPTAALSSRDSDQLLQLTTTLAARGVAVLYISHRLDEVFRVCDTAHVLRNGRLVSSSPVRDTSPREVIEHMLGRPPEEIDFSSEARPQSRPVLELTGWHRDRIPALRDVSLVVGEGEIVGLYGVRGSGAETIAETLGGLHADVTGGTVVSGRPLRHLSTPLAAHRAGISYVPADRKSQGLVAILPIVQSLSLAVLRSLTRLGVVRRRREAAAAAGLAEQVQLRARSLTQPVGELSGGNQQKVLVGSRLAAKPKVLVLQEPTRGVDVGARLELHRLLRALADEGTGQLLVTSDVEEAVGLSDRLLVVRDGRIVHEITHPTHASQPEALQAAGGPE</sequence>
<evidence type="ECO:0000313" key="7">
    <source>
        <dbReference type="Proteomes" id="UP001597145"/>
    </source>
</evidence>
<dbReference type="EMBL" id="JBHUCP010000005">
    <property type="protein sequence ID" value="MFD1529597.1"/>
    <property type="molecule type" value="Genomic_DNA"/>
</dbReference>
<dbReference type="InterPro" id="IPR050107">
    <property type="entry name" value="ABC_carbohydrate_import_ATPase"/>
</dbReference>
<dbReference type="Pfam" id="PF00005">
    <property type="entry name" value="ABC_tran"/>
    <property type="match status" value="2"/>
</dbReference>
<dbReference type="Proteomes" id="UP001597145">
    <property type="component" value="Unassembled WGS sequence"/>
</dbReference>
<keyword evidence="7" id="KW-1185">Reference proteome</keyword>
<name>A0ABW4FKR1_9PSEU</name>
<dbReference type="InterPro" id="IPR003439">
    <property type="entry name" value="ABC_transporter-like_ATP-bd"/>
</dbReference>
<dbReference type="PROSITE" id="PS50893">
    <property type="entry name" value="ABC_TRANSPORTER_2"/>
    <property type="match status" value="2"/>
</dbReference>
<keyword evidence="2" id="KW-0677">Repeat</keyword>
<gene>
    <name evidence="6" type="ORF">ACFSCY_09110</name>
</gene>
<evidence type="ECO:0000256" key="1">
    <source>
        <dbReference type="ARBA" id="ARBA00022448"/>
    </source>
</evidence>
<keyword evidence="1" id="KW-0813">Transport</keyword>
<keyword evidence="4 6" id="KW-0067">ATP-binding</keyword>
<dbReference type="RefSeq" id="WP_343981692.1">
    <property type="nucleotide sequence ID" value="NZ_BAAAJG010000015.1"/>
</dbReference>
<dbReference type="CDD" id="cd03215">
    <property type="entry name" value="ABC_Carb_Monos_II"/>
    <property type="match status" value="1"/>
</dbReference>
<proteinExistence type="predicted"/>
<dbReference type="SMART" id="SM00382">
    <property type="entry name" value="AAA"/>
    <property type="match status" value="2"/>
</dbReference>
<reference evidence="7" key="1">
    <citation type="journal article" date="2019" name="Int. J. Syst. Evol. Microbiol.">
        <title>The Global Catalogue of Microorganisms (GCM) 10K type strain sequencing project: providing services to taxonomists for standard genome sequencing and annotation.</title>
        <authorList>
            <consortium name="The Broad Institute Genomics Platform"/>
            <consortium name="The Broad Institute Genome Sequencing Center for Infectious Disease"/>
            <person name="Wu L."/>
            <person name="Ma J."/>
        </authorList>
    </citation>
    <scope>NUCLEOTIDE SEQUENCE [LARGE SCALE GENOMIC DNA]</scope>
    <source>
        <strain evidence="7">JCM 12165</strain>
    </source>
</reference>
<dbReference type="PANTHER" id="PTHR43790:SF9">
    <property type="entry name" value="GALACTOFURANOSE TRANSPORTER ATP-BINDING PROTEIN YTFR"/>
    <property type="match status" value="1"/>
</dbReference>
<protein>
    <submittedName>
        <fullName evidence="6">Sugar ABC transporter ATP-binding protein</fullName>
    </submittedName>
</protein>
<keyword evidence="3" id="KW-0547">Nucleotide-binding</keyword>
<evidence type="ECO:0000256" key="3">
    <source>
        <dbReference type="ARBA" id="ARBA00022741"/>
    </source>
</evidence>
<dbReference type="SUPFAM" id="SSF52540">
    <property type="entry name" value="P-loop containing nucleoside triphosphate hydrolases"/>
    <property type="match status" value="2"/>
</dbReference>
<accession>A0ABW4FKR1</accession>
<dbReference type="CDD" id="cd03216">
    <property type="entry name" value="ABC_Carb_Monos_I"/>
    <property type="match status" value="1"/>
</dbReference>
<dbReference type="Gene3D" id="3.40.50.300">
    <property type="entry name" value="P-loop containing nucleotide triphosphate hydrolases"/>
    <property type="match status" value="2"/>
</dbReference>
<evidence type="ECO:0000256" key="4">
    <source>
        <dbReference type="ARBA" id="ARBA00022840"/>
    </source>
</evidence>